<dbReference type="AlphaFoldDB" id="A0AAV1UPI9"/>
<feature type="compositionally biased region" description="Low complexity" evidence="1">
    <location>
        <begin position="296"/>
        <end position="308"/>
    </location>
</feature>
<dbReference type="Proteomes" id="UP001162060">
    <property type="component" value="Unassembled WGS sequence"/>
</dbReference>
<feature type="compositionally biased region" description="Polar residues" evidence="1">
    <location>
        <begin position="398"/>
        <end position="415"/>
    </location>
</feature>
<dbReference type="GO" id="GO:0005524">
    <property type="term" value="F:ATP binding"/>
    <property type="evidence" value="ECO:0007669"/>
    <property type="project" value="InterPro"/>
</dbReference>
<accession>A0AAV1UPI9</accession>
<organism evidence="3 4">
    <name type="scientific">Peronospora matthiolae</name>
    <dbReference type="NCBI Taxonomy" id="2874970"/>
    <lineage>
        <taxon>Eukaryota</taxon>
        <taxon>Sar</taxon>
        <taxon>Stramenopiles</taxon>
        <taxon>Oomycota</taxon>
        <taxon>Peronosporomycetes</taxon>
        <taxon>Peronosporales</taxon>
        <taxon>Peronosporaceae</taxon>
        <taxon>Peronospora</taxon>
    </lineage>
</organism>
<reference evidence="3" key="1">
    <citation type="submission" date="2024-01" db="EMBL/GenBank/DDBJ databases">
        <authorList>
            <person name="Webb A."/>
        </authorList>
    </citation>
    <scope>NUCLEOTIDE SEQUENCE</scope>
    <source>
        <strain evidence="3">Pm1</strain>
    </source>
</reference>
<dbReference type="GO" id="GO:0004672">
    <property type="term" value="F:protein kinase activity"/>
    <property type="evidence" value="ECO:0007669"/>
    <property type="project" value="InterPro"/>
</dbReference>
<proteinExistence type="predicted"/>
<dbReference type="SUPFAM" id="SSF56112">
    <property type="entry name" value="Protein kinase-like (PK-like)"/>
    <property type="match status" value="1"/>
</dbReference>
<dbReference type="InterPro" id="IPR011009">
    <property type="entry name" value="Kinase-like_dom_sf"/>
</dbReference>
<evidence type="ECO:0000313" key="3">
    <source>
        <dbReference type="EMBL" id="CAK7936430.1"/>
    </source>
</evidence>
<comment type="caution">
    <text evidence="3">The sequence shown here is derived from an EMBL/GenBank/DDBJ whole genome shotgun (WGS) entry which is preliminary data.</text>
</comment>
<feature type="domain" description="Protein kinase" evidence="2">
    <location>
        <begin position="30"/>
        <end position="425"/>
    </location>
</feature>
<feature type="region of interest" description="Disordered" evidence="1">
    <location>
        <begin position="280"/>
        <end position="308"/>
    </location>
</feature>
<dbReference type="InterPro" id="IPR000719">
    <property type="entry name" value="Prot_kinase_dom"/>
</dbReference>
<name>A0AAV1UPI9_9STRA</name>
<dbReference type="EMBL" id="CAKLBY020000224">
    <property type="protein sequence ID" value="CAK7936430.1"/>
    <property type="molecule type" value="Genomic_DNA"/>
</dbReference>
<dbReference type="Gene3D" id="3.30.200.20">
    <property type="entry name" value="Phosphorylase Kinase, domain 1"/>
    <property type="match status" value="1"/>
</dbReference>
<evidence type="ECO:0000313" key="4">
    <source>
        <dbReference type="Proteomes" id="UP001162060"/>
    </source>
</evidence>
<gene>
    <name evidence="3" type="ORF">PM001_LOCUS21580</name>
</gene>
<sequence>MASASSFTASLAVLLAAKYCRQHPLFHWREEALPSIGRRAEKYCFRVELRNLQQETCDELVLALFPAQLSLVDFEKESTRYRLKALLVTLKHPYILPVIDMGYVKERQALLLLQPFAARGSLKDLIYQVDDPAKPFDLKYRLEQAHALPFRDIAKFARQLLEALAGLRQKGVLCDHLRSSNVMIDRGNARIAEIFTPLLAIDRDKDSRAVTVGLEQHVDIDLLLFGHILYEMATGLELASPQPEEGVLEMVAPEIAEVLQAVFFCPEVLASPVDPVELWPGEGKESRTVENEDDVVSVGDDGSSTGSSRSKKHLFLVDVDRMLEDFSLFAIACGVPPIRTLFSGFRLDSDMKRTIKYSMRINASRSQAHIVRYNDQEALLRARRRAERRAYVERGKQQQRIQQLTPSKNPTSKGNAYSIKTMPSRQKAYRADSFRKRTQRTLSRSSSDVSSTSASIA</sequence>
<dbReference type="Gene3D" id="1.10.510.10">
    <property type="entry name" value="Transferase(Phosphotransferase) domain 1"/>
    <property type="match status" value="1"/>
</dbReference>
<feature type="region of interest" description="Disordered" evidence="1">
    <location>
        <begin position="391"/>
        <end position="457"/>
    </location>
</feature>
<evidence type="ECO:0000259" key="2">
    <source>
        <dbReference type="PROSITE" id="PS50011"/>
    </source>
</evidence>
<protein>
    <recommendedName>
        <fullName evidence="2">Protein kinase domain-containing protein</fullName>
    </recommendedName>
</protein>
<evidence type="ECO:0000256" key="1">
    <source>
        <dbReference type="SAM" id="MobiDB-lite"/>
    </source>
</evidence>
<dbReference type="PROSITE" id="PS50011">
    <property type="entry name" value="PROTEIN_KINASE_DOM"/>
    <property type="match status" value="1"/>
</dbReference>
<feature type="compositionally biased region" description="Low complexity" evidence="1">
    <location>
        <begin position="443"/>
        <end position="457"/>
    </location>
</feature>